<protein>
    <recommendedName>
        <fullName evidence="1">glutathione transferase</fullName>
        <ecNumber evidence="1">2.5.1.18</ecNumber>
    </recommendedName>
</protein>
<dbReference type="SUPFAM" id="SSF47616">
    <property type="entry name" value="GST C-terminal domain-like"/>
    <property type="match status" value="1"/>
</dbReference>
<name>A0A9X6ND66_HYPEX</name>
<sequence length="204" mass="23010">MAPHFKLVYFDVPGRAELTRWIFAYAGREFEDFRVNRADWPALKPKTPTGKLPYLEVDGKPSPESIAIARFAARETGLAGKDNFESARIDALIDYLGDAQKGLQALRTEPDEKKKAALKEEYIKVGLQPYLQGLERHLAANNNGEGFLFGNEPTWADFALTVFVDNPAFDTTLLDNYALLNAHHKRVHELKAIKEWLQKHSANA</sequence>
<evidence type="ECO:0000256" key="1">
    <source>
        <dbReference type="ARBA" id="ARBA00012452"/>
    </source>
</evidence>
<dbReference type="InterPro" id="IPR040079">
    <property type="entry name" value="Glutathione_S-Trfase"/>
</dbReference>
<dbReference type="EMBL" id="MTYJ01000246">
    <property type="protein sequence ID" value="OWA51975.1"/>
    <property type="molecule type" value="Genomic_DNA"/>
</dbReference>
<dbReference type="FunFam" id="3.40.30.10:FF:000035">
    <property type="entry name" value="hematopoietic prostaglandin D synthase"/>
    <property type="match status" value="1"/>
</dbReference>
<organism evidence="7 8">
    <name type="scientific">Hypsibius exemplaris</name>
    <name type="common">Freshwater tardigrade</name>
    <dbReference type="NCBI Taxonomy" id="2072580"/>
    <lineage>
        <taxon>Eukaryota</taxon>
        <taxon>Metazoa</taxon>
        <taxon>Ecdysozoa</taxon>
        <taxon>Tardigrada</taxon>
        <taxon>Eutardigrada</taxon>
        <taxon>Parachela</taxon>
        <taxon>Hypsibioidea</taxon>
        <taxon>Hypsibiidae</taxon>
        <taxon>Hypsibius</taxon>
    </lineage>
</organism>
<feature type="domain" description="GST C-terminal" evidence="6">
    <location>
        <begin position="82"/>
        <end position="204"/>
    </location>
</feature>
<dbReference type="CDD" id="cd03192">
    <property type="entry name" value="GST_C_Sigma_like"/>
    <property type="match status" value="1"/>
</dbReference>
<dbReference type="InterPro" id="IPR050213">
    <property type="entry name" value="GST_superfamily"/>
</dbReference>
<dbReference type="EC" id="2.5.1.18" evidence="1"/>
<dbReference type="SFLD" id="SFLDS00019">
    <property type="entry name" value="Glutathione_Transferase_(cytos"/>
    <property type="match status" value="1"/>
</dbReference>
<dbReference type="GO" id="GO:0004364">
    <property type="term" value="F:glutathione transferase activity"/>
    <property type="evidence" value="ECO:0007669"/>
    <property type="project" value="UniProtKB-EC"/>
</dbReference>
<dbReference type="Gene3D" id="3.40.30.10">
    <property type="entry name" value="Glutaredoxin"/>
    <property type="match status" value="1"/>
</dbReference>
<dbReference type="Proteomes" id="UP000192578">
    <property type="component" value="Unassembled WGS sequence"/>
</dbReference>
<gene>
    <name evidence="7" type="ORF">BV898_16433</name>
</gene>
<dbReference type="FunFam" id="1.20.1050.10:FF:000030">
    <property type="entry name" value="Glutathione S-transferase S1"/>
    <property type="match status" value="1"/>
</dbReference>
<dbReference type="GO" id="GO:0004602">
    <property type="term" value="F:glutathione peroxidase activity"/>
    <property type="evidence" value="ECO:0007669"/>
    <property type="project" value="UniProtKB-ARBA"/>
</dbReference>
<proteinExistence type="inferred from homology"/>
<keyword evidence="2" id="KW-0808">Transferase</keyword>
<evidence type="ECO:0000259" key="5">
    <source>
        <dbReference type="PROSITE" id="PS50404"/>
    </source>
</evidence>
<dbReference type="InterPro" id="IPR036249">
    <property type="entry name" value="Thioredoxin-like_sf"/>
</dbReference>
<keyword evidence="8" id="KW-1185">Reference proteome</keyword>
<dbReference type="Gene3D" id="1.20.1050.10">
    <property type="match status" value="1"/>
</dbReference>
<reference evidence="8" key="1">
    <citation type="submission" date="2017-01" db="EMBL/GenBank/DDBJ databases">
        <title>Comparative genomics of anhydrobiosis in the tardigrade Hypsibius dujardini.</title>
        <authorList>
            <person name="Yoshida Y."/>
            <person name="Koutsovoulos G."/>
            <person name="Laetsch D."/>
            <person name="Stevens L."/>
            <person name="Kumar S."/>
            <person name="Horikawa D."/>
            <person name="Ishino K."/>
            <person name="Komine S."/>
            <person name="Tomita M."/>
            <person name="Blaxter M."/>
            <person name="Arakawa K."/>
        </authorList>
    </citation>
    <scope>NUCLEOTIDE SEQUENCE [LARGE SCALE GENOMIC DNA]</scope>
    <source>
        <strain evidence="8">Z151</strain>
    </source>
</reference>
<dbReference type="SUPFAM" id="SSF52833">
    <property type="entry name" value="Thioredoxin-like"/>
    <property type="match status" value="1"/>
</dbReference>
<dbReference type="PROSITE" id="PS50404">
    <property type="entry name" value="GST_NTER"/>
    <property type="match status" value="1"/>
</dbReference>
<evidence type="ECO:0000256" key="3">
    <source>
        <dbReference type="ARBA" id="ARBA00038317"/>
    </source>
</evidence>
<comment type="catalytic activity">
    <reaction evidence="4">
        <text>RX + glutathione = an S-substituted glutathione + a halide anion + H(+)</text>
        <dbReference type="Rhea" id="RHEA:16437"/>
        <dbReference type="ChEBI" id="CHEBI:15378"/>
        <dbReference type="ChEBI" id="CHEBI:16042"/>
        <dbReference type="ChEBI" id="CHEBI:17792"/>
        <dbReference type="ChEBI" id="CHEBI:57925"/>
        <dbReference type="ChEBI" id="CHEBI:90779"/>
        <dbReference type="EC" id="2.5.1.18"/>
    </reaction>
</comment>
<dbReference type="SFLD" id="SFLDG00363">
    <property type="entry name" value="AMPS_(cytGST):_Alpha-__Mu-__Pi"/>
    <property type="match status" value="1"/>
</dbReference>
<evidence type="ECO:0000313" key="7">
    <source>
        <dbReference type="EMBL" id="OWA51975.1"/>
    </source>
</evidence>
<dbReference type="PANTHER" id="PTHR11571">
    <property type="entry name" value="GLUTATHIONE S-TRANSFERASE"/>
    <property type="match status" value="1"/>
</dbReference>
<feature type="domain" description="GST N-terminal" evidence="5">
    <location>
        <begin position="3"/>
        <end position="80"/>
    </location>
</feature>
<dbReference type="Pfam" id="PF14497">
    <property type="entry name" value="GST_C_3"/>
    <property type="match status" value="1"/>
</dbReference>
<comment type="caution">
    <text evidence="7">The sequence shown here is derived from an EMBL/GenBank/DDBJ whole genome shotgun (WGS) entry which is preliminary data.</text>
</comment>
<evidence type="ECO:0000259" key="6">
    <source>
        <dbReference type="PROSITE" id="PS50405"/>
    </source>
</evidence>
<dbReference type="InterPro" id="IPR036282">
    <property type="entry name" value="Glutathione-S-Trfase_C_sf"/>
</dbReference>
<dbReference type="Pfam" id="PF02798">
    <property type="entry name" value="GST_N"/>
    <property type="match status" value="1"/>
</dbReference>
<comment type="similarity">
    <text evidence="3">Belongs to the GST superfamily. Sigma family.</text>
</comment>
<dbReference type="PANTHER" id="PTHR11571:SF224">
    <property type="entry name" value="HEMATOPOIETIC PROSTAGLANDIN D SYNTHASE"/>
    <property type="match status" value="1"/>
</dbReference>
<dbReference type="AlphaFoldDB" id="A0A9X6ND66"/>
<dbReference type="CDD" id="cd03039">
    <property type="entry name" value="GST_N_Sigma_like"/>
    <property type="match status" value="1"/>
</dbReference>
<dbReference type="OrthoDB" id="414243at2759"/>
<dbReference type="InterPro" id="IPR004045">
    <property type="entry name" value="Glutathione_S-Trfase_N"/>
</dbReference>
<dbReference type="InterPro" id="IPR010987">
    <property type="entry name" value="Glutathione-S-Trfase_C-like"/>
</dbReference>
<accession>A0A9X6ND66</accession>
<dbReference type="SFLD" id="SFLDG01205">
    <property type="entry name" value="AMPS.1"/>
    <property type="match status" value="1"/>
</dbReference>
<dbReference type="PROSITE" id="PS50405">
    <property type="entry name" value="GST_CTER"/>
    <property type="match status" value="1"/>
</dbReference>
<dbReference type="InterPro" id="IPR004046">
    <property type="entry name" value="GST_C"/>
</dbReference>
<evidence type="ECO:0000256" key="4">
    <source>
        <dbReference type="ARBA" id="ARBA00047960"/>
    </source>
</evidence>
<dbReference type="GO" id="GO:0006749">
    <property type="term" value="P:glutathione metabolic process"/>
    <property type="evidence" value="ECO:0007669"/>
    <property type="project" value="TreeGrafter"/>
</dbReference>
<evidence type="ECO:0000313" key="8">
    <source>
        <dbReference type="Proteomes" id="UP000192578"/>
    </source>
</evidence>
<evidence type="ECO:0000256" key="2">
    <source>
        <dbReference type="ARBA" id="ARBA00022679"/>
    </source>
</evidence>